<comment type="caution">
    <text evidence="1">The sequence shown here is derived from an EMBL/GenBank/DDBJ whole genome shotgun (WGS) entry which is preliminary data.</text>
</comment>
<sequence length="46" mass="5209">MRRAARCSGRAQASLMGEVAYDRRLPKRRHSAAGSGRMGRFQGRWC</sequence>
<evidence type="ECO:0000313" key="1">
    <source>
        <dbReference type="EMBL" id="OWK41624.1"/>
    </source>
</evidence>
<keyword evidence="2" id="KW-1185">Reference proteome</keyword>
<name>A0A225DPQ9_9BACT</name>
<gene>
    <name evidence="1" type="ORF">FRUB_03702</name>
</gene>
<evidence type="ECO:0000313" key="2">
    <source>
        <dbReference type="Proteomes" id="UP000214646"/>
    </source>
</evidence>
<proteinExistence type="predicted"/>
<protein>
    <submittedName>
        <fullName evidence="1">Uncharacterized protein</fullName>
    </submittedName>
</protein>
<reference evidence="2" key="1">
    <citation type="submission" date="2017-06" db="EMBL/GenBank/DDBJ databases">
        <title>Genome analysis of Fimbriiglobus ruber SP5, the first member of the order Planctomycetales with confirmed chitinolytic capability.</title>
        <authorList>
            <person name="Ravin N.V."/>
            <person name="Rakitin A.L."/>
            <person name="Ivanova A.A."/>
            <person name="Beletsky A.V."/>
            <person name="Kulichevskaya I.S."/>
            <person name="Mardanov A.V."/>
            <person name="Dedysh S.N."/>
        </authorList>
    </citation>
    <scope>NUCLEOTIDE SEQUENCE [LARGE SCALE GENOMIC DNA]</scope>
    <source>
        <strain evidence="2">SP5</strain>
    </source>
</reference>
<dbReference type="Proteomes" id="UP000214646">
    <property type="component" value="Unassembled WGS sequence"/>
</dbReference>
<dbReference type="AlphaFoldDB" id="A0A225DPQ9"/>
<dbReference type="EMBL" id="NIDE01000005">
    <property type="protein sequence ID" value="OWK41624.1"/>
    <property type="molecule type" value="Genomic_DNA"/>
</dbReference>
<accession>A0A225DPQ9</accession>
<organism evidence="1 2">
    <name type="scientific">Fimbriiglobus ruber</name>
    <dbReference type="NCBI Taxonomy" id="1908690"/>
    <lineage>
        <taxon>Bacteria</taxon>
        <taxon>Pseudomonadati</taxon>
        <taxon>Planctomycetota</taxon>
        <taxon>Planctomycetia</taxon>
        <taxon>Gemmatales</taxon>
        <taxon>Gemmataceae</taxon>
        <taxon>Fimbriiglobus</taxon>
    </lineage>
</organism>